<keyword evidence="5" id="KW-0378">Hydrolase</keyword>
<dbReference type="Pfam" id="PF22982">
    <property type="entry name" value="WHD_HRQ1"/>
    <property type="match status" value="1"/>
</dbReference>
<keyword evidence="5" id="KW-0347">Helicase</keyword>
<dbReference type="CDD" id="cd18797">
    <property type="entry name" value="SF2_C_Hrq"/>
    <property type="match status" value="1"/>
</dbReference>
<dbReference type="OrthoDB" id="143059at2"/>
<organism evidence="5 6">
    <name type="scientific">Brevibacterium linens</name>
    <dbReference type="NCBI Taxonomy" id="1703"/>
    <lineage>
        <taxon>Bacteria</taxon>
        <taxon>Bacillati</taxon>
        <taxon>Actinomycetota</taxon>
        <taxon>Actinomycetes</taxon>
        <taxon>Micrococcales</taxon>
        <taxon>Brevibacteriaceae</taxon>
        <taxon>Brevibacterium</taxon>
    </lineage>
</organism>
<dbReference type="PROSITE" id="PS51192">
    <property type="entry name" value="HELICASE_ATP_BIND_1"/>
    <property type="match status" value="1"/>
</dbReference>
<dbReference type="InterPro" id="IPR027417">
    <property type="entry name" value="P-loop_NTPase"/>
</dbReference>
<dbReference type="InterPro" id="IPR022307">
    <property type="entry name" value="Helicase_put_actinobac"/>
</dbReference>
<evidence type="ECO:0000256" key="2">
    <source>
        <dbReference type="ARBA" id="ARBA00022840"/>
    </source>
</evidence>
<comment type="caution">
    <text evidence="5">The sequence shown here is derived from an EMBL/GenBank/DDBJ whole genome shotgun (WGS) entry which is preliminary data.</text>
</comment>
<dbReference type="InterPro" id="IPR055227">
    <property type="entry name" value="HRQ1_WHD"/>
</dbReference>
<dbReference type="GO" id="GO:0005524">
    <property type="term" value="F:ATP binding"/>
    <property type="evidence" value="ECO:0007669"/>
    <property type="project" value="UniProtKB-KW"/>
</dbReference>
<dbReference type="GO" id="GO:0043138">
    <property type="term" value="F:3'-5' DNA helicase activity"/>
    <property type="evidence" value="ECO:0007669"/>
    <property type="project" value="TreeGrafter"/>
</dbReference>
<dbReference type="InterPro" id="IPR018973">
    <property type="entry name" value="MZB"/>
</dbReference>
<dbReference type="NCBIfam" id="TIGR03817">
    <property type="entry name" value="DECH_helic"/>
    <property type="match status" value="1"/>
</dbReference>
<evidence type="ECO:0000313" key="6">
    <source>
        <dbReference type="Proteomes" id="UP000031488"/>
    </source>
</evidence>
<dbReference type="Pfam" id="PF00271">
    <property type="entry name" value="Helicase_C"/>
    <property type="match status" value="1"/>
</dbReference>
<dbReference type="STRING" id="1703.BLSMQ_0950"/>
<reference evidence="5 6" key="1">
    <citation type="submission" date="2014-11" db="EMBL/GenBank/DDBJ databases">
        <title>Draft Genome Sequence of Brevibacterium linens AE038-8.</title>
        <authorList>
            <person name="Maizel D."/>
            <person name="Utturkar S.M."/>
            <person name="Brown S.D."/>
            <person name="Ferrero M."/>
            <person name="Rosen B.P."/>
        </authorList>
    </citation>
    <scope>NUCLEOTIDE SEQUENCE [LARGE SCALE GENOMIC DNA]</scope>
    <source>
        <strain evidence="5 6">AE038-8</strain>
    </source>
</reference>
<name>A0A0B8ZYR0_BRELN</name>
<dbReference type="AlphaFoldDB" id="A0A0B8ZYR0"/>
<dbReference type="Proteomes" id="UP000031488">
    <property type="component" value="Unassembled WGS sequence"/>
</dbReference>
<gene>
    <name evidence="5" type="ORF">AE0388_0056</name>
</gene>
<sequence>MASSALLDIVTGFGARDERIVHVRDIPQRFERDAEWPDWIDEELKHACHAIGVDALWQHQLEAAQTARDGSDVVIATPTASGKSLGFWLPVLEAIQSTRGKLRTASAIYIAPTKALAADQLAKLERFVIQGMRPASYDGDTSQVSKDWARRHANIIFTNPDMLHRSVLPQHERFARMFKNLRFIVIDEAHRYRGVFGSHVALILRRLLRIAAHYGASPVVIGASATMADPDVAFAKLTGRPAHAVTEDSSPRAAGSFALWEPPVSPGGDRRSGLVEAADVITDSMCAGYRSITFIASRRGTEALAQTVRDQVGQVDETLTGKVAAYRGGYLAEERRMLETALRSGQLLAVASTNALELGIDISGLDLVIISGWPGTLASLWQQAGRAGRAGQRWMAVFIARDDPLDTYVVHHPEVIFDSPVDAGIIHPGNPHVLSGHLCAAAAEVPLKSADLVHFPDNSSEVIDDLVEAKLLRARPTGWFWAKDQPATDLSDIRGSGGGQFSLVEASTGTLLGTVDESGAHTGAHPGAVYTHQGIDFTVLDLDFEDRIVAVERAEVDYTTQPRSQTEISIVDTDAQRVLVSGVAVCSGTVDVKDQVVAYRMRAKRGGAIIAEHELDLPERTLRTKAVWWTIPQSILDEAEVVSGDLPGAVHAAEHASIGLLPLFAGCDRWDIGGVSTALHADTGLATVFVYDGLTGGAGFAERGSEVIEEWLGATRDAIAACECIDGCPSCVQSPKCGNGNEPLEKDAALRLLRTVLR</sequence>
<keyword evidence="1" id="KW-0547">Nucleotide-binding</keyword>
<dbReference type="EMBL" id="JTJZ01000021">
    <property type="protein sequence ID" value="KHS51587.1"/>
    <property type="molecule type" value="Genomic_DNA"/>
</dbReference>
<dbReference type="PANTHER" id="PTHR47957:SF3">
    <property type="entry name" value="ATP-DEPENDENT HELICASE HRQ1"/>
    <property type="match status" value="1"/>
</dbReference>
<evidence type="ECO:0000313" key="5">
    <source>
        <dbReference type="EMBL" id="KHS51587.1"/>
    </source>
</evidence>
<keyword evidence="6" id="KW-1185">Reference proteome</keyword>
<dbReference type="SUPFAM" id="SSF52540">
    <property type="entry name" value="P-loop containing nucleoside triphosphate hydrolases"/>
    <property type="match status" value="1"/>
</dbReference>
<protein>
    <submittedName>
        <fullName evidence="5">Helicase/secretion neighborhood putative DEAH-box helicase</fullName>
    </submittedName>
</protein>
<feature type="domain" description="Helicase ATP-binding" evidence="3">
    <location>
        <begin position="64"/>
        <end position="245"/>
    </location>
</feature>
<dbReference type="SMART" id="SM00487">
    <property type="entry name" value="DEXDc"/>
    <property type="match status" value="1"/>
</dbReference>
<evidence type="ECO:0000259" key="3">
    <source>
        <dbReference type="PROSITE" id="PS51192"/>
    </source>
</evidence>
<dbReference type="CDD" id="cd17923">
    <property type="entry name" value="DEXHc_Hrq1-like"/>
    <property type="match status" value="1"/>
</dbReference>
<dbReference type="SMART" id="SM00490">
    <property type="entry name" value="HELICc"/>
    <property type="match status" value="1"/>
</dbReference>
<dbReference type="InterPro" id="IPR011545">
    <property type="entry name" value="DEAD/DEAH_box_helicase_dom"/>
</dbReference>
<accession>A0A0B8ZYR0</accession>
<dbReference type="GO" id="GO:0036297">
    <property type="term" value="P:interstrand cross-link repair"/>
    <property type="evidence" value="ECO:0007669"/>
    <property type="project" value="TreeGrafter"/>
</dbReference>
<feature type="domain" description="Helicase C-terminal" evidence="4">
    <location>
        <begin position="273"/>
        <end position="453"/>
    </location>
</feature>
<dbReference type="Gene3D" id="3.40.50.300">
    <property type="entry name" value="P-loop containing nucleotide triphosphate hydrolases"/>
    <property type="match status" value="2"/>
</dbReference>
<dbReference type="RefSeq" id="WP_039211364.1">
    <property type="nucleotide sequence ID" value="NZ_JTJZ01000021.1"/>
</dbReference>
<dbReference type="GO" id="GO:0006289">
    <property type="term" value="P:nucleotide-excision repair"/>
    <property type="evidence" value="ECO:0007669"/>
    <property type="project" value="TreeGrafter"/>
</dbReference>
<evidence type="ECO:0000256" key="1">
    <source>
        <dbReference type="ARBA" id="ARBA00022741"/>
    </source>
</evidence>
<proteinExistence type="predicted"/>
<dbReference type="InterPro" id="IPR014001">
    <property type="entry name" value="Helicase_ATP-bd"/>
</dbReference>
<dbReference type="InterPro" id="IPR001650">
    <property type="entry name" value="Helicase_C-like"/>
</dbReference>
<dbReference type="PROSITE" id="PS51194">
    <property type="entry name" value="HELICASE_CTER"/>
    <property type="match status" value="1"/>
</dbReference>
<evidence type="ECO:0000259" key="4">
    <source>
        <dbReference type="PROSITE" id="PS51194"/>
    </source>
</evidence>
<dbReference type="Pfam" id="PF00270">
    <property type="entry name" value="DEAD"/>
    <property type="match status" value="1"/>
</dbReference>
<dbReference type="PATRIC" id="fig|1703.6.peg.2647"/>
<dbReference type="GO" id="GO:0003676">
    <property type="term" value="F:nucleic acid binding"/>
    <property type="evidence" value="ECO:0007669"/>
    <property type="project" value="InterPro"/>
</dbReference>
<dbReference type="Pfam" id="PF09369">
    <property type="entry name" value="MZB"/>
    <property type="match status" value="1"/>
</dbReference>
<keyword evidence="2" id="KW-0067">ATP-binding</keyword>
<dbReference type="PANTHER" id="PTHR47957">
    <property type="entry name" value="ATP-DEPENDENT HELICASE HRQ1"/>
    <property type="match status" value="1"/>
</dbReference>